<comment type="caution">
    <text evidence="2">The sequence shown here is derived from an EMBL/GenBank/DDBJ whole genome shotgun (WGS) entry which is preliminary data.</text>
</comment>
<organism evidence="2 3">
    <name type="scientific">Steinernema carpocapsae</name>
    <name type="common">Entomopathogenic nematode</name>
    <dbReference type="NCBI Taxonomy" id="34508"/>
    <lineage>
        <taxon>Eukaryota</taxon>
        <taxon>Metazoa</taxon>
        <taxon>Ecdysozoa</taxon>
        <taxon>Nematoda</taxon>
        <taxon>Chromadorea</taxon>
        <taxon>Rhabditida</taxon>
        <taxon>Tylenchina</taxon>
        <taxon>Panagrolaimomorpha</taxon>
        <taxon>Strongyloidoidea</taxon>
        <taxon>Steinernematidae</taxon>
        <taxon>Steinernema</taxon>
    </lineage>
</organism>
<reference evidence="2 3" key="1">
    <citation type="journal article" date="2015" name="Genome Biol.">
        <title>Comparative genomics of Steinernema reveals deeply conserved gene regulatory networks.</title>
        <authorList>
            <person name="Dillman A.R."/>
            <person name="Macchietto M."/>
            <person name="Porter C.F."/>
            <person name="Rogers A."/>
            <person name="Williams B."/>
            <person name="Antoshechkin I."/>
            <person name="Lee M.M."/>
            <person name="Goodwin Z."/>
            <person name="Lu X."/>
            <person name="Lewis E.E."/>
            <person name="Goodrich-Blair H."/>
            <person name="Stock S.P."/>
            <person name="Adams B.J."/>
            <person name="Sternberg P.W."/>
            <person name="Mortazavi A."/>
        </authorList>
    </citation>
    <scope>NUCLEOTIDE SEQUENCE [LARGE SCALE GENOMIC DNA]</scope>
    <source>
        <strain evidence="2 3">ALL</strain>
    </source>
</reference>
<dbReference type="AlphaFoldDB" id="A0A4V6A6I5"/>
<protein>
    <submittedName>
        <fullName evidence="2">Uncharacterized protein</fullName>
    </submittedName>
</protein>
<gene>
    <name evidence="2" type="ORF">L596_009274</name>
</gene>
<evidence type="ECO:0000313" key="3">
    <source>
        <dbReference type="Proteomes" id="UP000298663"/>
    </source>
</evidence>
<feature type="region of interest" description="Disordered" evidence="1">
    <location>
        <begin position="133"/>
        <end position="155"/>
    </location>
</feature>
<dbReference type="EMBL" id="AZBU02000002">
    <property type="protein sequence ID" value="TKR95055.1"/>
    <property type="molecule type" value="Genomic_DNA"/>
</dbReference>
<dbReference type="Proteomes" id="UP000298663">
    <property type="component" value="Unassembled WGS sequence"/>
</dbReference>
<keyword evidence="3" id="KW-1185">Reference proteome</keyword>
<sequence length="155" mass="17460">MGHCLWTRKAQKCPEAIARVSSRLHADQSSEERRQGTQGGSAVRQRIWASRRCRWWPPKSGEWNSSGKIGFGILHATPCFTTTITDHKDFARSYADLELCGTIMALIRLHVQLGSHVDLWNDVPKHWNRAIQPSHLPLSPNDPTDPFTSPPPSIT</sequence>
<evidence type="ECO:0000256" key="1">
    <source>
        <dbReference type="SAM" id="MobiDB-lite"/>
    </source>
</evidence>
<name>A0A4V6A6I5_STECR</name>
<reference evidence="2 3" key="2">
    <citation type="journal article" date="2019" name="G3 (Bethesda)">
        <title>Hybrid Assembly of the Genome of the Entomopathogenic Nematode Steinernema carpocapsae Identifies the X-Chromosome.</title>
        <authorList>
            <person name="Serra L."/>
            <person name="Macchietto M."/>
            <person name="Macias-Munoz A."/>
            <person name="McGill C.J."/>
            <person name="Rodriguez I.M."/>
            <person name="Rodriguez B."/>
            <person name="Murad R."/>
            <person name="Mortazavi A."/>
        </authorList>
    </citation>
    <scope>NUCLEOTIDE SEQUENCE [LARGE SCALE GENOMIC DNA]</scope>
    <source>
        <strain evidence="2 3">ALL</strain>
    </source>
</reference>
<accession>A0A4V6A6I5</accession>
<evidence type="ECO:0000313" key="2">
    <source>
        <dbReference type="EMBL" id="TKR95055.1"/>
    </source>
</evidence>
<proteinExistence type="predicted"/>